<evidence type="ECO:0000256" key="3">
    <source>
        <dbReference type="ARBA" id="ARBA00012646"/>
    </source>
</evidence>
<evidence type="ECO:0000256" key="5">
    <source>
        <dbReference type="ARBA" id="ARBA00022801"/>
    </source>
</evidence>
<dbReference type="InterPro" id="IPR000560">
    <property type="entry name" value="His_Pase_clade-2"/>
</dbReference>
<sequence length="173" mass="19631">TQIIQKVQIIRHAERAPMYEFTSSESAKLFPRGLGEITDEGIRHAKHQGAAFRRHYEELGLLSEKTKSNEIYIRISPLRRVRMSATAFASSIIGTQKVQLPRIYNENAEKVLVVHDSTSYRCEVLARHNISDGPLCRSVSVTFDSLTRLFCTKNHYNQFILSKSADSAYEGKG</sequence>
<dbReference type="InterPro" id="IPR029033">
    <property type="entry name" value="His_PPase_superfam"/>
</dbReference>
<dbReference type="CDD" id="cd07061">
    <property type="entry name" value="HP_HAP_like"/>
    <property type="match status" value="1"/>
</dbReference>
<dbReference type="InterPro" id="IPR050645">
    <property type="entry name" value="Histidine_acid_phosphatase"/>
</dbReference>
<dbReference type="AlphaFoldDB" id="A0AAN4ZN93"/>
<name>A0AAN4ZN93_9BILA</name>
<comment type="caution">
    <text evidence="8">The sequence shown here is derived from an EMBL/GenBank/DDBJ whole genome shotgun (WGS) entry which is preliminary data.</text>
</comment>
<accession>A0AAN4ZN93</accession>
<dbReference type="GO" id="GO:0003993">
    <property type="term" value="F:acid phosphatase activity"/>
    <property type="evidence" value="ECO:0007669"/>
    <property type="project" value="UniProtKB-EC"/>
</dbReference>
<organism evidence="8 9">
    <name type="scientific">Pristionchus mayeri</name>
    <dbReference type="NCBI Taxonomy" id="1317129"/>
    <lineage>
        <taxon>Eukaryota</taxon>
        <taxon>Metazoa</taxon>
        <taxon>Ecdysozoa</taxon>
        <taxon>Nematoda</taxon>
        <taxon>Chromadorea</taxon>
        <taxon>Rhabditida</taxon>
        <taxon>Rhabditina</taxon>
        <taxon>Diplogasteromorpha</taxon>
        <taxon>Diplogasteroidea</taxon>
        <taxon>Neodiplogasteridae</taxon>
        <taxon>Pristionchus</taxon>
    </lineage>
</organism>
<keyword evidence="9" id="KW-1185">Reference proteome</keyword>
<evidence type="ECO:0000256" key="1">
    <source>
        <dbReference type="ARBA" id="ARBA00000032"/>
    </source>
</evidence>
<dbReference type="Proteomes" id="UP001328107">
    <property type="component" value="Unassembled WGS sequence"/>
</dbReference>
<keyword evidence="4" id="KW-0732">Signal</keyword>
<keyword evidence="6" id="KW-1015">Disulfide bond</keyword>
<dbReference type="PANTHER" id="PTHR11567">
    <property type="entry name" value="ACID PHOSPHATASE-RELATED"/>
    <property type="match status" value="1"/>
</dbReference>
<dbReference type="EC" id="3.1.3.2" evidence="3"/>
<keyword evidence="5" id="KW-0378">Hydrolase</keyword>
<evidence type="ECO:0000256" key="7">
    <source>
        <dbReference type="ARBA" id="ARBA00023180"/>
    </source>
</evidence>
<dbReference type="Pfam" id="PF00328">
    <property type="entry name" value="His_Phos_2"/>
    <property type="match status" value="1"/>
</dbReference>
<comment type="catalytic activity">
    <reaction evidence="1">
        <text>a phosphate monoester + H2O = an alcohol + phosphate</text>
        <dbReference type="Rhea" id="RHEA:15017"/>
        <dbReference type="ChEBI" id="CHEBI:15377"/>
        <dbReference type="ChEBI" id="CHEBI:30879"/>
        <dbReference type="ChEBI" id="CHEBI:43474"/>
        <dbReference type="ChEBI" id="CHEBI:67140"/>
        <dbReference type="EC" id="3.1.3.2"/>
    </reaction>
</comment>
<evidence type="ECO:0000256" key="2">
    <source>
        <dbReference type="ARBA" id="ARBA00005375"/>
    </source>
</evidence>
<comment type="similarity">
    <text evidence="2">Belongs to the histidine acid phosphatase family.</text>
</comment>
<dbReference type="EMBL" id="BTRK01000003">
    <property type="protein sequence ID" value="GMR43831.1"/>
    <property type="molecule type" value="Genomic_DNA"/>
</dbReference>
<keyword evidence="7" id="KW-0325">Glycoprotein</keyword>
<gene>
    <name evidence="8" type="ORF">PMAYCL1PPCAC_14026</name>
</gene>
<evidence type="ECO:0000256" key="4">
    <source>
        <dbReference type="ARBA" id="ARBA00022729"/>
    </source>
</evidence>
<protein>
    <recommendedName>
        <fullName evidence="3">acid phosphatase</fullName>
        <ecNumber evidence="3">3.1.3.2</ecNumber>
    </recommendedName>
</protein>
<dbReference type="Gene3D" id="3.40.50.1240">
    <property type="entry name" value="Phosphoglycerate mutase-like"/>
    <property type="match status" value="1"/>
</dbReference>
<feature type="non-terminal residue" evidence="8">
    <location>
        <position position="1"/>
    </location>
</feature>
<evidence type="ECO:0000313" key="8">
    <source>
        <dbReference type="EMBL" id="GMR43831.1"/>
    </source>
</evidence>
<reference evidence="9" key="1">
    <citation type="submission" date="2022-10" db="EMBL/GenBank/DDBJ databases">
        <title>Genome assembly of Pristionchus species.</title>
        <authorList>
            <person name="Yoshida K."/>
            <person name="Sommer R.J."/>
        </authorList>
    </citation>
    <scope>NUCLEOTIDE SEQUENCE [LARGE SCALE GENOMIC DNA]</scope>
    <source>
        <strain evidence="9">RS5460</strain>
    </source>
</reference>
<proteinExistence type="inferred from homology"/>
<evidence type="ECO:0000313" key="9">
    <source>
        <dbReference type="Proteomes" id="UP001328107"/>
    </source>
</evidence>
<evidence type="ECO:0000256" key="6">
    <source>
        <dbReference type="ARBA" id="ARBA00023157"/>
    </source>
</evidence>
<dbReference type="SUPFAM" id="SSF53254">
    <property type="entry name" value="Phosphoglycerate mutase-like"/>
    <property type="match status" value="1"/>
</dbReference>
<dbReference type="PANTHER" id="PTHR11567:SF211">
    <property type="entry name" value="PROSTATIC ACID PHOSPHATASE"/>
    <property type="match status" value="1"/>
</dbReference>